<dbReference type="RefSeq" id="WP_282011985.1">
    <property type="nucleotide sequence ID" value="NZ_OX336137.1"/>
</dbReference>
<sequence>MTTMQKSSKGQKIAAGVLVTLAALFIWFGSSVKPDGSTAGPAGPNPDISKATFQGDWPFTLKSGKVRCDEGRYLVFESGGTTYALNGVAASREFQIMGKGKMYEPLEKIWRPDPNPDFAKAGLKVNVGDVIQHAQKFCP</sequence>
<dbReference type="Pfam" id="PF10709">
    <property type="entry name" value="DUF2511"/>
    <property type="match status" value="1"/>
</dbReference>
<evidence type="ECO:0008006" key="3">
    <source>
        <dbReference type="Google" id="ProtNLM"/>
    </source>
</evidence>
<dbReference type="Proteomes" id="UP001157733">
    <property type="component" value="Chromosome"/>
</dbReference>
<organism evidence="1 2">
    <name type="scientific">Nitrospina watsonii</name>
    <dbReference type="NCBI Taxonomy" id="1323948"/>
    <lineage>
        <taxon>Bacteria</taxon>
        <taxon>Pseudomonadati</taxon>
        <taxon>Nitrospinota/Tectimicrobiota group</taxon>
        <taxon>Nitrospinota</taxon>
        <taxon>Nitrospinia</taxon>
        <taxon>Nitrospinales</taxon>
        <taxon>Nitrospinaceae</taxon>
        <taxon>Nitrospina</taxon>
    </lineage>
</organism>
<dbReference type="InterPro" id="IPR019648">
    <property type="entry name" value="YebY"/>
</dbReference>
<evidence type="ECO:0000313" key="2">
    <source>
        <dbReference type="Proteomes" id="UP001157733"/>
    </source>
</evidence>
<proteinExistence type="predicted"/>
<reference evidence="1 2" key="1">
    <citation type="submission" date="2022-09" db="EMBL/GenBank/DDBJ databases">
        <authorList>
            <person name="Kop L."/>
        </authorList>
    </citation>
    <scope>NUCLEOTIDE SEQUENCE [LARGE SCALE GENOMIC DNA]</scope>
    <source>
        <strain evidence="1 2">347</strain>
    </source>
</reference>
<accession>A0ABM9HFY9</accession>
<dbReference type="EMBL" id="OX336137">
    <property type="protein sequence ID" value="CAI2719135.1"/>
    <property type="molecule type" value="Genomic_DNA"/>
</dbReference>
<evidence type="ECO:0000313" key="1">
    <source>
        <dbReference type="EMBL" id="CAI2719135.1"/>
    </source>
</evidence>
<keyword evidence="2" id="KW-1185">Reference proteome</keyword>
<protein>
    <recommendedName>
        <fullName evidence="3">DUF2511 domain-containing protein</fullName>
    </recommendedName>
</protein>
<name>A0ABM9HFY9_9BACT</name>
<gene>
    <name evidence="1" type="ORF">NSPWAT_2279</name>
</gene>